<dbReference type="RefSeq" id="WP_062020648.1">
    <property type="nucleotide sequence ID" value="NZ_LQQC01000009.1"/>
</dbReference>
<keyword evidence="5 6" id="KW-0472">Membrane</keyword>
<reference evidence="8 9" key="1">
    <citation type="submission" date="2016-01" db="EMBL/GenBank/DDBJ databases">
        <title>Use of Whole Genome Sequencing to ascertain that Brevibacterium massiliense (Roux, Raoult 2009) is a later heterotypic synonym of Brevibacterium ravenspurgense (Mages 2008).</title>
        <authorList>
            <person name="Bernier A.-M."/>
            <person name="Burdz T."/>
            <person name="Huynh C."/>
            <person name="Pachecho A.L."/>
            <person name="Wiebe D."/>
            <person name="Bonner C."/>
            <person name="Bernard K."/>
        </authorList>
    </citation>
    <scope>NUCLEOTIDE SEQUENCE [LARGE SCALE GENOMIC DNA]</scope>
    <source>
        <strain evidence="8 9">CCUG56047</strain>
    </source>
</reference>
<evidence type="ECO:0000256" key="2">
    <source>
        <dbReference type="ARBA" id="ARBA00022475"/>
    </source>
</evidence>
<protein>
    <submittedName>
        <fullName evidence="8">Inner membrane transport protein YdhP</fullName>
    </submittedName>
</protein>
<dbReference type="SUPFAM" id="SSF103473">
    <property type="entry name" value="MFS general substrate transporter"/>
    <property type="match status" value="1"/>
</dbReference>
<sequence length="399" mass="40445">MPQQHSRGRIIAAITALAVGTFGIGTTEFATMGLLPNIAEAFSTSITHAGSAVTLYALGVVIGAPVITALGAKLNRKMLLVVLAAIFTLGNVAVAAAPTMPILLAARFFTGLPHGAYFGLAAVAAAGIVQEGRRARAMAAVGLGLTVAAILGVPAATAVGSHLDWRLAYLLIAAIGAVTVVAIILIVPAVQPTVPPSVRGEVRSLANPQVIFTLLAGAVGFGGMFAVYTYIAPVVTDLAHLPGSAVPWILVTYGAGMTVGQMIAGPLADASIERGAVTGASLMGSSLVVFAFTAHLPVMLFLCVFTLGISGSVFVTALQMRLLRDSHDAPNLSAAMNHAAFNTANAAGAWLGGIVLAAGYGLRSPAIVGIGLNVVGLALLLTAIALHRRSRASRQVLSL</sequence>
<evidence type="ECO:0000256" key="1">
    <source>
        <dbReference type="ARBA" id="ARBA00004651"/>
    </source>
</evidence>
<dbReference type="Pfam" id="PF07690">
    <property type="entry name" value="MFS_1"/>
    <property type="match status" value="1"/>
</dbReference>
<dbReference type="InterPro" id="IPR050189">
    <property type="entry name" value="MFS_Efflux_Transporters"/>
</dbReference>
<evidence type="ECO:0000256" key="5">
    <source>
        <dbReference type="ARBA" id="ARBA00023136"/>
    </source>
</evidence>
<evidence type="ECO:0000256" key="6">
    <source>
        <dbReference type="SAM" id="Phobius"/>
    </source>
</evidence>
<keyword evidence="2" id="KW-1003">Cell membrane</keyword>
<gene>
    <name evidence="8" type="primary">ydhP</name>
    <name evidence="8" type="ORF">Bravens_00888</name>
</gene>
<dbReference type="CDD" id="cd17324">
    <property type="entry name" value="MFS_NepI_like"/>
    <property type="match status" value="1"/>
</dbReference>
<dbReference type="InterPro" id="IPR020846">
    <property type="entry name" value="MFS_dom"/>
</dbReference>
<feature type="transmembrane region" description="Helical" evidence="6">
    <location>
        <begin position="245"/>
        <end position="264"/>
    </location>
</feature>
<dbReference type="GO" id="GO:0005886">
    <property type="term" value="C:plasma membrane"/>
    <property type="evidence" value="ECO:0007669"/>
    <property type="project" value="UniProtKB-SubCell"/>
</dbReference>
<feature type="transmembrane region" description="Helical" evidence="6">
    <location>
        <begin position="53"/>
        <end position="72"/>
    </location>
</feature>
<evidence type="ECO:0000256" key="3">
    <source>
        <dbReference type="ARBA" id="ARBA00022692"/>
    </source>
</evidence>
<dbReference type="InterPro" id="IPR036259">
    <property type="entry name" value="MFS_trans_sf"/>
</dbReference>
<organism evidence="8 9">
    <name type="scientific">Brevibacterium ravenspurgense</name>
    <dbReference type="NCBI Taxonomy" id="479117"/>
    <lineage>
        <taxon>Bacteria</taxon>
        <taxon>Bacillati</taxon>
        <taxon>Actinomycetota</taxon>
        <taxon>Actinomycetes</taxon>
        <taxon>Micrococcales</taxon>
        <taxon>Brevibacteriaceae</taxon>
        <taxon>Brevibacterium</taxon>
    </lineage>
</organism>
<feature type="transmembrane region" description="Helical" evidence="6">
    <location>
        <begin position="210"/>
        <end position="233"/>
    </location>
</feature>
<feature type="domain" description="Major facilitator superfamily (MFS) profile" evidence="7">
    <location>
        <begin position="13"/>
        <end position="391"/>
    </location>
</feature>
<dbReference type="EMBL" id="LQQC01000009">
    <property type="protein sequence ID" value="KXZ58707.1"/>
    <property type="molecule type" value="Genomic_DNA"/>
</dbReference>
<evidence type="ECO:0000259" key="7">
    <source>
        <dbReference type="PROSITE" id="PS50850"/>
    </source>
</evidence>
<accession>A0A150H9B3</accession>
<dbReference type="PANTHER" id="PTHR43124">
    <property type="entry name" value="PURINE EFFLUX PUMP PBUE"/>
    <property type="match status" value="1"/>
</dbReference>
<dbReference type="InterPro" id="IPR011701">
    <property type="entry name" value="MFS"/>
</dbReference>
<name>A0A150H9B3_9MICO</name>
<evidence type="ECO:0000313" key="8">
    <source>
        <dbReference type="EMBL" id="KXZ58707.1"/>
    </source>
</evidence>
<keyword evidence="3 6" id="KW-0812">Transmembrane</keyword>
<dbReference type="Gene3D" id="1.20.1250.20">
    <property type="entry name" value="MFS general substrate transporter like domains"/>
    <property type="match status" value="2"/>
</dbReference>
<feature type="transmembrane region" description="Helical" evidence="6">
    <location>
        <begin position="167"/>
        <end position="190"/>
    </location>
</feature>
<comment type="subcellular location">
    <subcellularLocation>
        <location evidence="1">Cell membrane</location>
        <topology evidence="1">Multi-pass membrane protein</topology>
    </subcellularLocation>
</comment>
<comment type="caution">
    <text evidence="8">The sequence shown here is derived from an EMBL/GenBank/DDBJ whole genome shotgun (WGS) entry which is preliminary data.</text>
</comment>
<feature type="transmembrane region" description="Helical" evidence="6">
    <location>
        <begin position="276"/>
        <end position="292"/>
    </location>
</feature>
<feature type="transmembrane region" description="Helical" evidence="6">
    <location>
        <begin position="339"/>
        <end position="360"/>
    </location>
</feature>
<feature type="transmembrane region" description="Helical" evidence="6">
    <location>
        <begin position="79"/>
        <end position="106"/>
    </location>
</feature>
<feature type="transmembrane region" description="Helical" evidence="6">
    <location>
        <begin position="141"/>
        <end position="161"/>
    </location>
</feature>
<dbReference type="GO" id="GO:0022857">
    <property type="term" value="F:transmembrane transporter activity"/>
    <property type="evidence" value="ECO:0007669"/>
    <property type="project" value="InterPro"/>
</dbReference>
<dbReference type="Proteomes" id="UP000243589">
    <property type="component" value="Unassembled WGS sequence"/>
</dbReference>
<dbReference type="PROSITE" id="PS50850">
    <property type="entry name" value="MFS"/>
    <property type="match status" value="1"/>
</dbReference>
<dbReference type="AlphaFoldDB" id="A0A150H9B3"/>
<dbReference type="PANTHER" id="PTHR43124:SF3">
    <property type="entry name" value="CHLORAMPHENICOL EFFLUX PUMP RV0191"/>
    <property type="match status" value="1"/>
</dbReference>
<dbReference type="PATRIC" id="fig|479117.4.peg.891"/>
<proteinExistence type="predicted"/>
<evidence type="ECO:0000313" key="9">
    <source>
        <dbReference type="Proteomes" id="UP000243589"/>
    </source>
</evidence>
<keyword evidence="4 6" id="KW-1133">Transmembrane helix</keyword>
<evidence type="ECO:0000256" key="4">
    <source>
        <dbReference type="ARBA" id="ARBA00022989"/>
    </source>
</evidence>
<feature type="transmembrane region" description="Helical" evidence="6">
    <location>
        <begin position="112"/>
        <end position="129"/>
    </location>
</feature>
<feature type="transmembrane region" description="Helical" evidence="6">
    <location>
        <begin position="366"/>
        <end position="386"/>
    </location>
</feature>
<feature type="transmembrane region" description="Helical" evidence="6">
    <location>
        <begin position="298"/>
        <end position="318"/>
    </location>
</feature>
<keyword evidence="9" id="KW-1185">Reference proteome</keyword>